<dbReference type="EMBL" id="LNIX01000004">
    <property type="protein sequence ID" value="OXA55523.1"/>
    <property type="molecule type" value="Genomic_DNA"/>
</dbReference>
<dbReference type="AlphaFoldDB" id="A0A226ED46"/>
<proteinExistence type="predicted"/>
<evidence type="ECO:0000313" key="2">
    <source>
        <dbReference type="EMBL" id="OXA55523.1"/>
    </source>
</evidence>
<feature type="region of interest" description="Disordered" evidence="1">
    <location>
        <begin position="98"/>
        <end position="124"/>
    </location>
</feature>
<comment type="caution">
    <text evidence="2">The sequence shown here is derived from an EMBL/GenBank/DDBJ whole genome shotgun (WGS) entry which is preliminary data.</text>
</comment>
<organism evidence="2 3">
    <name type="scientific">Folsomia candida</name>
    <name type="common">Springtail</name>
    <dbReference type="NCBI Taxonomy" id="158441"/>
    <lineage>
        <taxon>Eukaryota</taxon>
        <taxon>Metazoa</taxon>
        <taxon>Ecdysozoa</taxon>
        <taxon>Arthropoda</taxon>
        <taxon>Hexapoda</taxon>
        <taxon>Collembola</taxon>
        <taxon>Entomobryomorpha</taxon>
        <taxon>Isotomoidea</taxon>
        <taxon>Isotomidae</taxon>
        <taxon>Proisotominae</taxon>
        <taxon>Folsomia</taxon>
    </lineage>
</organism>
<dbReference type="Proteomes" id="UP000198287">
    <property type="component" value="Unassembled WGS sequence"/>
</dbReference>
<name>A0A226ED46_FOLCA</name>
<keyword evidence="3" id="KW-1185">Reference proteome</keyword>
<reference evidence="2 3" key="1">
    <citation type="submission" date="2015-12" db="EMBL/GenBank/DDBJ databases">
        <title>The genome of Folsomia candida.</title>
        <authorList>
            <person name="Faddeeva A."/>
            <person name="Derks M.F."/>
            <person name="Anvar Y."/>
            <person name="Smit S."/>
            <person name="Van Straalen N."/>
            <person name="Roelofs D."/>
        </authorList>
    </citation>
    <scope>NUCLEOTIDE SEQUENCE [LARGE SCALE GENOMIC DNA]</scope>
    <source>
        <strain evidence="2 3">VU population</strain>
        <tissue evidence="2">Whole body</tissue>
    </source>
</reference>
<evidence type="ECO:0000256" key="1">
    <source>
        <dbReference type="SAM" id="MobiDB-lite"/>
    </source>
</evidence>
<gene>
    <name evidence="2" type="ORF">Fcan01_08936</name>
</gene>
<sequence>MKRFVKMLGRDKLLFITTGLDEKGEVKAGGWVHRLDSIGRGGNMCKQNCIGEKEYFAWDRRGYSYLFGPDNGTAKKVHVYDYAIQADEDWYDLKDDGTMTKRAKGKHAPPNRPRPNQQRRDSST</sequence>
<evidence type="ECO:0000313" key="3">
    <source>
        <dbReference type="Proteomes" id="UP000198287"/>
    </source>
</evidence>
<protein>
    <submittedName>
        <fullName evidence="2">Uncharacterized protein</fullName>
    </submittedName>
</protein>
<accession>A0A226ED46</accession>